<feature type="transmembrane region" description="Helical" evidence="8">
    <location>
        <begin position="153"/>
        <end position="186"/>
    </location>
</feature>
<keyword evidence="3" id="KW-0328">Glycosyltransferase</keyword>
<dbReference type="PANTHER" id="PTHR33908">
    <property type="entry name" value="MANNOSYLTRANSFERASE YKCB-RELATED"/>
    <property type="match status" value="1"/>
</dbReference>
<feature type="transmembrane region" description="Helical" evidence="8">
    <location>
        <begin position="94"/>
        <end position="113"/>
    </location>
</feature>
<protein>
    <recommendedName>
        <fullName evidence="9">Glycosyltransferase RgtA/B/C/D-like domain-containing protein</fullName>
    </recommendedName>
</protein>
<feature type="transmembrane region" description="Helical" evidence="8">
    <location>
        <begin position="300"/>
        <end position="316"/>
    </location>
</feature>
<feature type="transmembrane region" description="Helical" evidence="8">
    <location>
        <begin position="322"/>
        <end position="344"/>
    </location>
</feature>
<feature type="transmembrane region" description="Helical" evidence="8">
    <location>
        <begin position="351"/>
        <end position="369"/>
    </location>
</feature>
<accession>A0AAE4Z9Y0</accession>
<keyword evidence="2" id="KW-1003">Cell membrane</keyword>
<dbReference type="EMBL" id="JAACAK010000067">
    <property type="protein sequence ID" value="NIR75247.1"/>
    <property type="molecule type" value="Genomic_DNA"/>
</dbReference>
<evidence type="ECO:0000256" key="7">
    <source>
        <dbReference type="ARBA" id="ARBA00023136"/>
    </source>
</evidence>
<evidence type="ECO:0000313" key="10">
    <source>
        <dbReference type="EMBL" id="NIR75247.1"/>
    </source>
</evidence>
<evidence type="ECO:0000256" key="3">
    <source>
        <dbReference type="ARBA" id="ARBA00022676"/>
    </source>
</evidence>
<keyword evidence="7 8" id="KW-0472">Membrane</keyword>
<dbReference type="PANTHER" id="PTHR33908:SF11">
    <property type="entry name" value="MEMBRANE PROTEIN"/>
    <property type="match status" value="1"/>
</dbReference>
<feature type="transmembrane region" description="Helical" evidence="8">
    <location>
        <begin position="67"/>
        <end position="88"/>
    </location>
</feature>
<feature type="transmembrane region" description="Helical" evidence="8">
    <location>
        <begin position="274"/>
        <end position="291"/>
    </location>
</feature>
<name>A0AAE4Z9Y0_9BACT</name>
<gene>
    <name evidence="10" type="ORF">GWO12_09060</name>
</gene>
<dbReference type="Pfam" id="PF13231">
    <property type="entry name" value="PMT_2"/>
    <property type="match status" value="1"/>
</dbReference>
<evidence type="ECO:0000256" key="8">
    <source>
        <dbReference type="SAM" id="Phobius"/>
    </source>
</evidence>
<comment type="caution">
    <text evidence="10">The sequence shown here is derived from an EMBL/GenBank/DDBJ whole genome shotgun (WGS) entry which is preliminary data.</text>
</comment>
<comment type="subcellular location">
    <subcellularLocation>
        <location evidence="1">Cell membrane</location>
        <topology evidence="1">Multi-pass membrane protein</topology>
    </subcellularLocation>
</comment>
<keyword evidence="4" id="KW-0808">Transferase</keyword>
<sequence length="506" mass="54759">MSVAAFVFDPKPFVGGDNAGYLILAESIQTGQGYRDLHLPGTPRHATSPPLYPLVLALARGVGSGLLGFKALSIVFTALSVILLYFLARRRLGATASLAVAAAFAINPVLLYYSHWTLPEPLFVLLALAALWSAETSRLLGRSEESTDSGVRLAWAAGAAALASLAYLTRGGAIPLVLAILIVLGWRRRWRALAASTIVAALAVGGWQAWRALAVPREAAASGAHLLSDPANPDRLAGPGELVTRFIDSVRVYLVDLTPQSIAGVPVGGGVNPLALMCGLLVIALALVAWIREVRRVRPVEFYAALYALWLFLWPWNERRLLLALLPVLYLLAAQGLLWCLDFARFKSHAWAVPAFAALLVMVGVPHHVRALSFAADCRRLYREGDRLACYPPPWRGFFQAAAWARANTPEGSTIVSPEPRLFYLVSDRQGDEYPPTADTDSMLAFLDSVSADYVVVAAVSPTTFRYLVPVLRAMPERFEPVHAEGEGTSAAYLVAYLTARPQESP</sequence>
<dbReference type="InterPro" id="IPR038731">
    <property type="entry name" value="RgtA/B/C-like"/>
</dbReference>
<dbReference type="Proteomes" id="UP000702544">
    <property type="component" value="Unassembled WGS sequence"/>
</dbReference>
<dbReference type="GO" id="GO:0005886">
    <property type="term" value="C:plasma membrane"/>
    <property type="evidence" value="ECO:0007669"/>
    <property type="project" value="UniProtKB-SubCell"/>
</dbReference>
<organism evidence="10 11">
    <name type="scientific">Candidatus Kutchimonas denitrificans</name>
    <dbReference type="NCBI Taxonomy" id="3056748"/>
    <lineage>
        <taxon>Bacteria</taxon>
        <taxon>Pseudomonadati</taxon>
        <taxon>Gemmatimonadota</taxon>
        <taxon>Gemmatimonadia</taxon>
        <taxon>Candidatus Palauibacterales</taxon>
        <taxon>Candidatus Palauibacteraceae</taxon>
        <taxon>Candidatus Kutchimonas</taxon>
    </lineage>
</organism>
<evidence type="ECO:0000313" key="11">
    <source>
        <dbReference type="Proteomes" id="UP000702544"/>
    </source>
</evidence>
<keyword evidence="5 8" id="KW-0812">Transmembrane</keyword>
<reference evidence="10 11" key="1">
    <citation type="submission" date="2020-01" db="EMBL/GenBank/DDBJ databases">
        <title>Genomes assembled from Gulf of Kutch pelagic sediment metagenomes.</title>
        <authorList>
            <person name="Chandrashekar M."/>
            <person name="Mahajan M.S."/>
            <person name="Dave K.J."/>
            <person name="Vatsa P."/>
            <person name="Nathani N.M."/>
        </authorList>
    </citation>
    <scope>NUCLEOTIDE SEQUENCE [LARGE SCALE GENOMIC DNA]</scope>
    <source>
        <strain evidence="10">KS3-K002</strain>
    </source>
</reference>
<dbReference type="GO" id="GO:0009103">
    <property type="term" value="P:lipopolysaccharide biosynthetic process"/>
    <property type="evidence" value="ECO:0007669"/>
    <property type="project" value="UniProtKB-ARBA"/>
</dbReference>
<feature type="domain" description="Glycosyltransferase RgtA/B/C/D-like" evidence="9">
    <location>
        <begin position="48"/>
        <end position="200"/>
    </location>
</feature>
<dbReference type="InterPro" id="IPR050297">
    <property type="entry name" value="LipidA_mod_glycosyltrf_83"/>
</dbReference>
<proteinExistence type="predicted"/>
<dbReference type="AlphaFoldDB" id="A0AAE4Z9Y0"/>
<evidence type="ECO:0000256" key="1">
    <source>
        <dbReference type="ARBA" id="ARBA00004651"/>
    </source>
</evidence>
<dbReference type="GO" id="GO:0016763">
    <property type="term" value="F:pentosyltransferase activity"/>
    <property type="evidence" value="ECO:0007669"/>
    <property type="project" value="TreeGrafter"/>
</dbReference>
<evidence type="ECO:0000256" key="6">
    <source>
        <dbReference type="ARBA" id="ARBA00022989"/>
    </source>
</evidence>
<feature type="transmembrane region" description="Helical" evidence="8">
    <location>
        <begin position="193"/>
        <end position="210"/>
    </location>
</feature>
<evidence type="ECO:0000256" key="2">
    <source>
        <dbReference type="ARBA" id="ARBA00022475"/>
    </source>
</evidence>
<keyword evidence="6 8" id="KW-1133">Transmembrane helix</keyword>
<evidence type="ECO:0000256" key="4">
    <source>
        <dbReference type="ARBA" id="ARBA00022679"/>
    </source>
</evidence>
<evidence type="ECO:0000259" key="9">
    <source>
        <dbReference type="Pfam" id="PF13231"/>
    </source>
</evidence>
<evidence type="ECO:0000256" key="5">
    <source>
        <dbReference type="ARBA" id="ARBA00022692"/>
    </source>
</evidence>